<protein>
    <submittedName>
        <fullName evidence="3">Uncharacterized protein</fullName>
    </submittedName>
</protein>
<feature type="compositionally biased region" description="Polar residues" evidence="2">
    <location>
        <begin position="316"/>
        <end position="326"/>
    </location>
</feature>
<proteinExistence type="predicted"/>
<feature type="compositionally biased region" description="Polar residues" evidence="2">
    <location>
        <begin position="384"/>
        <end position="413"/>
    </location>
</feature>
<feature type="region of interest" description="Disordered" evidence="2">
    <location>
        <begin position="872"/>
        <end position="1062"/>
    </location>
</feature>
<feature type="region of interest" description="Disordered" evidence="2">
    <location>
        <begin position="121"/>
        <end position="458"/>
    </location>
</feature>
<organism evidence="3 4">
    <name type="scientific">Naegleria lovaniensis</name>
    <name type="common">Amoeba</name>
    <dbReference type="NCBI Taxonomy" id="51637"/>
    <lineage>
        <taxon>Eukaryota</taxon>
        <taxon>Discoba</taxon>
        <taxon>Heterolobosea</taxon>
        <taxon>Tetramitia</taxon>
        <taxon>Eutetramitia</taxon>
        <taxon>Vahlkampfiidae</taxon>
        <taxon>Naegleria</taxon>
    </lineage>
</organism>
<feature type="compositionally biased region" description="Basic and acidic residues" evidence="2">
    <location>
        <begin position="163"/>
        <end position="172"/>
    </location>
</feature>
<sequence>MLFGNDEGNAFSKKLMAQKPRRKWGRGVVPVLDDQDYLMELEKQKLEKAKQREEEKRRDKEEIFQHYRNYSLATSERTKPEEMWTEEEESALYKDPEPSGGVNNLREDLFGGKIDKADLFSGQESYSFNRHRPRRMELLNNSKQQGDDDFPLSQNKLSSQPKNKREEMYEKKKLMRLRKKSGEGELFDDLETNSMSSGISKQNTTEHNHRSKSTPKMISQRDVIYEQKKQLRNKKQDITNDPESDYEHEADKYTSQEQKNQILQQKEHHRPLIRKPKQEITQDPESDSEHESQKYNIYGAQFDSRRVARGGGFNSAPASNAITPQYQLEPLNLHNNKPSSQPKSNDNGRDYNFALKGGNIFDKMGSNDPPVPRRRGLGRLVTDNYPTSPNARDQLTSRSDPPQPSFNRNNFVSDSPRHSPNIYHNNPHNYVDSNSHLERLSSDPSSSRYSHSGGSNITEGAFVIGHTSSNQPSSNSSPNRYTRKAVFKADLYGTEDVNKKQQKQEEYRRQLELQMQSNQHSNKNKKKELDVEEGLLFPSQKNNDPERSPSSKFSNDHFQQLESNISLNSAVSSPVKRGLANKMSEPVSGQDAVLLKQQKQREYQAELERQKQEKLEAEARKKKEEEEWEKKQEEKAKTLMQRELQEIEKERQEKQKQKEKGTSAAKDPVKIVNDAKAANVASNNNVDLKEDLFGNSSSGTNKNSEKRRRRANSEIVIDAPSDNTHSSHHHPQSLTPQQDSNVNTYANSPNLPVTTQQQTPQLPPLNLSPNIPQQPFTLDNNLLQHIQQEMVGQGILSYLLGQLAVMKHNNMEMQQQVLNVNNLSHLQPLNISNTSVLPISPNLNVHNHLSAPNNISHNNSFEVQQQKNELFGGRSSPTLAQDDHHSREVIQKSSVVDTSIDGGSGGTEQPEKKPKRRRKKKPSLEEELGDNNSPKAIARNVKPASVEDEQEACAPPSKPTKSRRVFKLNQGESINQQDENTNSSSTTLSENGELQVAARPKRSSSNPKKSQQGSDSETNEALVPKPSRSRRVFNINTKHESSPVLAGKSQSDDEYHNLDSDG</sequence>
<comment type="caution">
    <text evidence="3">The sequence shown here is derived from an EMBL/GenBank/DDBJ whole genome shotgun (WGS) entry which is preliminary data.</text>
</comment>
<keyword evidence="4" id="KW-1185">Reference proteome</keyword>
<feature type="compositionally biased region" description="Polar residues" evidence="2">
    <location>
        <begin position="732"/>
        <end position="748"/>
    </location>
</feature>
<feature type="compositionally biased region" description="Polar residues" evidence="2">
    <location>
        <begin position="152"/>
        <end position="161"/>
    </location>
</feature>
<evidence type="ECO:0000256" key="1">
    <source>
        <dbReference type="SAM" id="Coils"/>
    </source>
</evidence>
<feature type="compositionally biased region" description="Polar residues" evidence="2">
    <location>
        <begin position="333"/>
        <end position="345"/>
    </location>
</feature>
<feature type="compositionally biased region" description="Polar residues" evidence="2">
    <location>
        <begin position="422"/>
        <end position="434"/>
    </location>
</feature>
<feature type="compositionally biased region" description="Basic and acidic residues" evidence="2">
    <location>
        <begin position="606"/>
        <end position="637"/>
    </location>
</feature>
<feature type="compositionally biased region" description="Low complexity" evidence="2">
    <location>
        <begin position="979"/>
        <end position="994"/>
    </location>
</feature>
<feature type="compositionally biased region" description="Low complexity" evidence="2">
    <location>
        <begin position="749"/>
        <end position="767"/>
    </location>
</feature>
<feature type="region of interest" description="Disordered" evidence="2">
    <location>
        <begin position="689"/>
        <end position="767"/>
    </location>
</feature>
<keyword evidence="1" id="KW-0175">Coiled coil</keyword>
<feature type="compositionally biased region" description="Basic and acidic residues" evidence="2">
    <location>
        <begin position="1050"/>
        <end position="1062"/>
    </location>
</feature>
<evidence type="ECO:0000256" key="2">
    <source>
        <dbReference type="SAM" id="MobiDB-lite"/>
    </source>
</evidence>
<feature type="region of interest" description="Disordered" evidence="2">
    <location>
        <begin position="1"/>
        <end position="22"/>
    </location>
</feature>
<feature type="coiled-coil region" evidence="1">
    <location>
        <begin position="38"/>
        <end position="66"/>
    </location>
</feature>
<feature type="region of interest" description="Disordered" evidence="2">
    <location>
        <begin position="72"/>
        <end position="107"/>
    </location>
</feature>
<name>A0AA88GWH8_NAELO</name>
<dbReference type="AlphaFoldDB" id="A0AA88GWH8"/>
<evidence type="ECO:0000313" key="4">
    <source>
        <dbReference type="Proteomes" id="UP000816034"/>
    </source>
</evidence>
<dbReference type="EMBL" id="PYSW02000005">
    <property type="protein sequence ID" value="KAG2392225.1"/>
    <property type="molecule type" value="Genomic_DNA"/>
</dbReference>
<feature type="compositionally biased region" description="Low complexity" evidence="2">
    <location>
        <begin position="442"/>
        <end position="455"/>
    </location>
</feature>
<feature type="compositionally biased region" description="Polar residues" evidence="2">
    <location>
        <begin position="255"/>
        <end position="264"/>
    </location>
</feature>
<feature type="compositionally biased region" description="Polar residues" evidence="2">
    <location>
        <begin position="192"/>
        <end position="205"/>
    </location>
</feature>
<reference evidence="3 4" key="1">
    <citation type="journal article" date="2018" name="BMC Genomics">
        <title>The genome of Naegleria lovaniensis, the basis for a comparative approach to unravel pathogenicity factors of the human pathogenic amoeba N. fowleri.</title>
        <authorList>
            <person name="Liechti N."/>
            <person name="Schurch N."/>
            <person name="Bruggmann R."/>
            <person name="Wittwer M."/>
        </authorList>
    </citation>
    <scope>NUCLEOTIDE SEQUENCE [LARGE SCALE GENOMIC DNA]</scope>
    <source>
        <strain evidence="3 4">ATCC 30569</strain>
    </source>
</reference>
<feature type="compositionally biased region" description="Basic and acidic residues" evidence="2">
    <location>
        <begin position="223"/>
        <end position="238"/>
    </location>
</feature>
<feature type="region of interest" description="Disordered" evidence="2">
    <location>
        <begin position="606"/>
        <end position="670"/>
    </location>
</feature>
<dbReference type="RefSeq" id="XP_044554119.1">
    <property type="nucleotide sequence ID" value="XM_044688247.1"/>
</dbReference>
<dbReference type="GeneID" id="68104931"/>
<feature type="compositionally biased region" description="Basic and acidic residues" evidence="2">
    <location>
        <begin position="643"/>
        <end position="661"/>
    </location>
</feature>
<accession>A0AA88GWH8</accession>
<dbReference type="Proteomes" id="UP000816034">
    <property type="component" value="Unassembled WGS sequence"/>
</dbReference>
<feature type="compositionally biased region" description="Basic and acidic residues" evidence="2">
    <location>
        <begin position="245"/>
        <end position="254"/>
    </location>
</feature>
<evidence type="ECO:0000313" key="3">
    <source>
        <dbReference type="EMBL" id="KAG2392225.1"/>
    </source>
</evidence>
<gene>
    <name evidence="3" type="ORF">C9374_012477</name>
</gene>
<feature type="compositionally biased region" description="Basic and acidic residues" evidence="2">
    <location>
        <begin position="881"/>
        <end position="890"/>
    </location>
</feature>